<evidence type="ECO:0000313" key="7">
    <source>
        <dbReference type="EMBL" id="ADI38569.1"/>
    </source>
</evidence>
<dbReference type="InterPro" id="IPR002810">
    <property type="entry name" value="NfeD-like_C"/>
</dbReference>
<organism evidence="7 8">
    <name type="scientific">Waddlia chondrophila (strain ATCC VR-1470 / WSU 86-1044)</name>
    <dbReference type="NCBI Taxonomy" id="716544"/>
    <lineage>
        <taxon>Bacteria</taxon>
        <taxon>Pseudomonadati</taxon>
        <taxon>Chlamydiota</taxon>
        <taxon>Chlamydiia</taxon>
        <taxon>Parachlamydiales</taxon>
        <taxon>Waddliaceae</taxon>
        <taxon>Waddlia</taxon>
    </lineage>
</organism>
<evidence type="ECO:0000259" key="6">
    <source>
        <dbReference type="Pfam" id="PF01957"/>
    </source>
</evidence>
<evidence type="ECO:0000256" key="4">
    <source>
        <dbReference type="ARBA" id="ARBA00023136"/>
    </source>
</evidence>
<sequence length="154" mass="16737">MLPFIWLAIGLLLIFLEFFLPGGVMGTLGALAVVASIVIFALQTDSVALVILYTLGCVVLFILLFRFALWRIRHGEPSKTIYADDAQEGFMASQYDKSLIGKTGIVDTDLKPGGHIIVEEKRHPAISLSGYISKGEKVEVVGGEGESLIVKKEN</sequence>
<dbReference type="Proteomes" id="UP000001505">
    <property type="component" value="Chromosome"/>
</dbReference>
<keyword evidence="7" id="KW-0378">Hydrolase</keyword>
<dbReference type="InterPro" id="IPR012340">
    <property type="entry name" value="NA-bd_OB-fold"/>
</dbReference>
<dbReference type="KEGG" id="wch:wcw_1212"/>
<dbReference type="GO" id="GO:0006508">
    <property type="term" value="P:proteolysis"/>
    <property type="evidence" value="ECO:0007669"/>
    <property type="project" value="UniProtKB-KW"/>
</dbReference>
<feature type="transmembrane region" description="Helical" evidence="5">
    <location>
        <begin position="47"/>
        <end position="69"/>
    </location>
</feature>
<dbReference type="GO" id="GO:0005886">
    <property type="term" value="C:plasma membrane"/>
    <property type="evidence" value="ECO:0007669"/>
    <property type="project" value="TreeGrafter"/>
</dbReference>
<evidence type="ECO:0000256" key="3">
    <source>
        <dbReference type="ARBA" id="ARBA00022989"/>
    </source>
</evidence>
<dbReference type="RefSeq" id="WP_013182281.1">
    <property type="nucleotide sequence ID" value="NC_014225.1"/>
</dbReference>
<dbReference type="Pfam" id="PF01957">
    <property type="entry name" value="NfeD"/>
    <property type="match status" value="1"/>
</dbReference>
<reference evidence="7 8" key="1">
    <citation type="journal article" date="2010" name="PLoS ONE">
        <title>The Waddlia genome: a window into chlamydial biology.</title>
        <authorList>
            <person name="Bertelli C."/>
            <person name="Collyn F."/>
            <person name="Croxatto A."/>
            <person name="Ruckert C."/>
            <person name="Polkinghorne A."/>
            <person name="Kebbi-Beghdadi C."/>
            <person name="Goesmann A."/>
            <person name="Vaughan L."/>
            <person name="Greub G."/>
        </authorList>
    </citation>
    <scope>NUCLEOTIDE SEQUENCE [LARGE SCALE GENOMIC DNA]</scope>
    <source>
        <strain evidence="8">ATCC VR-1470 / WSU 86-1044</strain>
    </source>
</reference>
<comment type="subcellular location">
    <subcellularLocation>
        <location evidence="1">Membrane</location>
        <topology evidence="1">Multi-pass membrane protein</topology>
    </subcellularLocation>
</comment>
<dbReference type="InterPro" id="IPR052165">
    <property type="entry name" value="Membrane_assoc_protease"/>
</dbReference>
<name>D6YWQ8_WADCW</name>
<dbReference type="PANTHER" id="PTHR33507">
    <property type="entry name" value="INNER MEMBRANE PROTEIN YBBJ"/>
    <property type="match status" value="1"/>
</dbReference>
<protein>
    <submittedName>
        <fullName evidence="7">Putative membrane-bound serine protease</fullName>
    </submittedName>
</protein>
<gene>
    <name evidence="7" type="ordered locus">wcw_1212</name>
</gene>
<dbReference type="STRING" id="716544.wcw_1212"/>
<dbReference type="OrthoDB" id="9806253at2"/>
<keyword evidence="2 5" id="KW-0812">Transmembrane</keyword>
<accession>D6YWQ8</accession>
<dbReference type="EMBL" id="CP001928">
    <property type="protein sequence ID" value="ADI38569.1"/>
    <property type="molecule type" value="Genomic_DNA"/>
</dbReference>
<feature type="domain" description="NfeD-like C-terminal" evidence="6">
    <location>
        <begin position="97"/>
        <end position="152"/>
    </location>
</feature>
<dbReference type="AlphaFoldDB" id="D6YWQ8"/>
<dbReference type="GO" id="GO:0008233">
    <property type="term" value="F:peptidase activity"/>
    <property type="evidence" value="ECO:0007669"/>
    <property type="project" value="UniProtKB-KW"/>
</dbReference>
<dbReference type="Gene3D" id="2.40.50.140">
    <property type="entry name" value="Nucleic acid-binding proteins"/>
    <property type="match status" value="1"/>
</dbReference>
<keyword evidence="3 5" id="KW-1133">Transmembrane helix</keyword>
<dbReference type="PANTHER" id="PTHR33507:SF3">
    <property type="entry name" value="INNER MEMBRANE PROTEIN YBBJ"/>
    <property type="match status" value="1"/>
</dbReference>
<dbReference type="eggNOG" id="COG1030">
    <property type="taxonomic scope" value="Bacteria"/>
</dbReference>
<keyword evidence="4 5" id="KW-0472">Membrane</keyword>
<feature type="transmembrane region" description="Helical" evidence="5">
    <location>
        <begin position="12"/>
        <end position="41"/>
    </location>
</feature>
<keyword evidence="8" id="KW-1185">Reference proteome</keyword>
<keyword evidence="7" id="KW-0645">Protease</keyword>
<evidence type="ECO:0000313" key="8">
    <source>
        <dbReference type="Proteomes" id="UP000001505"/>
    </source>
</evidence>
<dbReference type="HOGENOM" id="CLU_087257_3_0_0"/>
<evidence type="ECO:0000256" key="2">
    <source>
        <dbReference type="ARBA" id="ARBA00022692"/>
    </source>
</evidence>
<proteinExistence type="predicted"/>
<evidence type="ECO:0000256" key="1">
    <source>
        <dbReference type="ARBA" id="ARBA00004141"/>
    </source>
</evidence>
<dbReference type="SUPFAM" id="SSF141322">
    <property type="entry name" value="NfeD domain-like"/>
    <property type="match status" value="1"/>
</dbReference>
<evidence type="ECO:0000256" key="5">
    <source>
        <dbReference type="SAM" id="Phobius"/>
    </source>
</evidence>